<sequence length="629" mass="71484">MAGILITAGARMGDHHEDMREYFIRHKGLQPTHDEGWDQVRLSKFSRESAIDFNFIIHEKISVWVMSTLIYGNRAGRSALEDLWQDLHERPLESLMENCDGPFFLAVRDHSDNSLTLATDHAGIVNIYVFGSGRNWAISSSSMALSTHFPVTPDPDNVAQFLRTANVYGSGTIYQEITLLEPACIYRIAGPEDALALPGRPYWRSPVEIRQDLPFDRARDLLAESLVESTAPLSRENMVCDFTAGFDSRLLVAAFSRHRPFSELPTFVFGPQASKEVRLVKDYCASLGLPNHHLELPAEWPDILPDYFKRSLQVTDGEENLMVYAPILLAQEHKAREHSCSINGLGGELYRDFWWIQELYGSKRPANIERLINMRMLQYEYDYSVFSEPWRRRMQGVKDTLKAVFLDSLADMDLHASYNTLQIDNLYLRQKIRRWAGRTMSSSSRIVSALAPLTLKRNLDLVLAVPPGYKKGGRLVKSVIAQLCEPLSGLRMLNGAPCRNITVGNAHTFLPLLADYARRGMRKAVQKALNRTILLDASVSYQQSWFFSCLFSHPEMQKEFAYPALLTQGMYDPARYSRFHEEAGNGSFAYCSQLGNIMTLEMRMRSDNIRPHFSFQEIMDADPAAGERA</sequence>
<dbReference type="PANTHER" id="PTHR43284">
    <property type="entry name" value="ASPARAGINE SYNTHETASE (GLUTAMINE-HYDROLYZING)"/>
    <property type="match status" value="1"/>
</dbReference>
<dbReference type="InterPro" id="IPR014729">
    <property type="entry name" value="Rossmann-like_a/b/a_fold"/>
</dbReference>
<name>A0A485LYR9_9ZZZZ</name>
<dbReference type="SUPFAM" id="SSF56235">
    <property type="entry name" value="N-terminal nucleophile aminohydrolases (Ntn hydrolases)"/>
    <property type="match status" value="1"/>
</dbReference>
<dbReference type="InterPro" id="IPR051786">
    <property type="entry name" value="ASN_synthetase/amidase"/>
</dbReference>
<dbReference type="Gene3D" id="3.40.50.620">
    <property type="entry name" value="HUPs"/>
    <property type="match status" value="1"/>
</dbReference>
<protein>
    <recommendedName>
        <fullName evidence="2">Asparagine synthetase domain-containing protein</fullName>
    </recommendedName>
</protein>
<accession>A0A485LYR9</accession>
<evidence type="ECO:0008006" key="2">
    <source>
        <dbReference type="Google" id="ProtNLM"/>
    </source>
</evidence>
<organism evidence="1">
    <name type="scientific">anaerobic digester metagenome</name>
    <dbReference type="NCBI Taxonomy" id="1263854"/>
    <lineage>
        <taxon>unclassified sequences</taxon>
        <taxon>metagenomes</taxon>
        <taxon>ecological metagenomes</taxon>
    </lineage>
</organism>
<dbReference type="InterPro" id="IPR029055">
    <property type="entry name" value="Ntn_hydrolases_N"/>
</dbReference>
<dbReference type="AlphaFoldDB" id="A0A485LYR9"/>
<reference evidence="1" key="1">
    <citation type="submission" date="2019-03" db="EMBL/GenBank/DDBJ databases">
        <authorList>
            <person name="Hao L."/>
        </authorList>
    </citation>
    <scope>NUCLEOTIDE SEQUENCE</scope>
</reference>
<gene>
    <name evidence="1" type="ORF">SCFA_250004</name>
</gene>
<proteinExistence type="predicted"/>
<dbReference type="SUPFAM" id="SSF52402">
    <property type="entry name" value="Adenine nucleotide alpha hydrolases-like"/>
    <property type="match status" value="1"/>
</dbReference>
<dbReference type="Gene3D" id="3.60.20.10">
    <property type="entry name" value="Glutamine Phosphoribosylpyrophosphate, subunit 1, domain 1"/>
    <property type="match status" value="1"/>
</dbReference>
<evidence type="ECO:0000313" key="1">
    <source>
        <dbReference type="EMBL" id="VFU14088.1"/>
    </source>
</evidence>
<dbReference type="EMBL" id="CAADRM010000087">
    <property type="protein sequence ID" value="VFU14088.1"/>
    <property type="molecule type" value="Genomic_DNA"/>
</dbReference>
<dbReference type="PANTHER" id="PTHR43284:SF1">
    <property type="entry name" value="ASPARAGINE SYNTHETASE"/>
    <property type="match status" value="1"/>
</dbReference>